<dbReference type="Pfam" id="PF01364">
    <property type="entry name" value="Peptidase_C25"/>
    <property type="match status" value="1"/>
</dbReference>
<evidence type="ECO:0000313" key="5">
    <source>
        <dbReference type="EMBL" id="TET44044.1"/>
    </source>
</evidence>
<gene>
    <name evidence="5" type="ORF">E3J62_11445</name>
</gene>
<evidence type="ECO:0000256" key="1">
    <source>
        <dbReference type="ARBA" id="ARBA00022729"/>
    </source>
</evidence>
<reference evidence="5 6" key="1">
    <citation type="submission" date="2019-03" db="EMBL/GenBank/DDBJ databases">
        <title>Metabolic potential of uncultured bacteria and archaea associated with petroleum seepage in deep-sea sediments.</title>
        <authorList>
            <person name="Dong X."/>
            <person name="Hubert C."/>
        </authorList>
    </citation>
    <scope>NUCLEOTIDE SEQUENCE [LARGE SCALE GENOMIC DNA]</scope>
    <source>
        <strain evidence="5">E44_bin18</strain>
    </source>
</reference>
<keyword evidence="1" id="KW-0732">Signal</keyword>
<dbReference type="EMBL" id="SOJN01000141">
    <property type="protein sequence ID" value="TET44044.1"/>
    <property type="molecule type" value="Genomic_DNA"/>
</dbReference>
<feature type="domain" description="Gingipain propeptide" evidence="4">
    <location>
        <begin position="86"/>
        <end position="264"/>
    </location>
</feature>
<dbReference type="InterPro" id="IPR026444">
    <property type="entry name" value="Secre_tail"/>
</dbReference>
<dbReference type="GO" id="GO:0006508">
    <property type="term" value="P:proteolysis"/>
    <property type="evidence" value="ECO:0007669"/>
    <property type="project" value="InterPro"/>
</dbReference>
<evidence type="ECO:0000313" key="6">
    <source>
        <dbReference type="Proteomes" id="UP000315525"/>
    </source>
</evidence>
<dbReference type="Gene3D" id="2.60.40.3800">
    <property type="match status" value="1"/>
</dbReference>
<dbReference type="InterPro" id="IPR012600">
    <property type="entry name" value="Propeptide_C25"/>
</dbReference>
<evidence type="ECO:0000259" key="3">
    <source>
        <dbReference type="Pfam" id="PF01364"/>
    </source>
</evidence>
<evidence type="ECO:0000256" key="2">
    <source>
        <dbReference type="SAM" id="Phobius"/>
    </source>
</evidence>
<sequence length="800" mass="89812">MLSLTQEHLTEREYARFSRSYWQSIRLTWQPTVPILGTLNQVAGEEEGKMTRSYALVAVCILAVSVIPALAWGYAITLSSGEYEIVDREDGWQEILMKDFGKISTPGGPWLPTKTFMIVVPPGATVLSASISGNGLTELSGAYKIKPAPMQFPRGSYDEEYAKKAREVYDQNYDEIYSSDAPYPREVGRYEGTGDMRKWRFARVSFCPFVYRPKSGKLSVYKSATAAISYSLPAEGSPEWEKVQTILFDSVMDDVARRIFVNYWEAKSWYVPSLEPRPKKEGPFGSMQDGFNYLIIVPDSSYYDAVTPLIEWKISIGDSLAMFTATFFADSCPGPDLQAKIRNGLKLLYEGDFGLKYVLLVGDIDQIPMRTCHIDTPAHAIDIPTDFYYAELSRPDSLSWNKDGDIFYGELGEDTVDFAAEVYLGRIPWSDTTKVRTICERIVAFEGDMGGWKKWALLLGSITFYPDSTHVKTDEAGLMEDMIADAIFDISESWRMYEAEGHSPSSYSWNAPLCLDSVLSEWTTYRYGFVNWSSHGNDTGAYRTVWVEDYNGNDTCEPNEKGEPPIITTSYLSGLNDAIVYSSACLTGNPDYYNLAQMLLGESGGVTVCAATRSMLGPSVDPVHGDVGGNISLNYYFCKYAFKDEMKVGDAFYEDKTYYWTHFYPSPQPGWHELMDYWNLLTLTLYGDPALTWQGVTGVEEIAKTSTPGRLILNQNSPNPFTVSTKIKYHLSVPSQVSLRIYDVSGRVVTNLVNEFCKPGNYAAKWDGRSDGGDEVASGVYFYRLEASGLRNTKKMVLLR</sequence>
<dbReference type="InterPro" id="IPR029031">
    <property type="entry name" value="Gingipain_N_sf"/>
</dbReference>
<dbReference type="Pfam" id="PF08126">
    <property type="entry name" value="Propeptide_C25"/>
    <property type="match status" value="1"/>
</dbReference>
<dbReference type="InterPro" id="IPR001769">
    <property type="entry name" value="Gingipain"/>
</dbReference>
<keyword evidence="2" id="KW-0812">Transmembrane</keyword>
<dbReference type="Proteomes" id="UP000315525">
    <property type="component" value="Unassembled WGS sequence"/>
</dbReference>
<dbReference type="GO" id="GO:0004197">
    <property type="term" value="F:cysteine-type endopeptidase activity"/>
    <property type="evidence" value="ECO:0007669"/>
    <property type="project" value="InterPro"/>
</dbReference>
<evidence type="ECO:0000259" key="4">
    <source>
        <dbReference type="Pfam" id="PF08126"/>
    </source>
</evidence>
<keyword evidence="2" id="KW-0472">Membrane</keyword>
<feature type="domain" description="Gingipain" evidence="3">
    <location>
        <begin position="293"/>
        <end position="692"/>
    </location>
</feature>
<dbReference type="InterPro" id="IPR038490">
    <property type="entry name" value="Gingipain_propep_sf"/>
</dbReference>
<dbReference type="NCBIfam" id="TIGR04183">
    <property type="entry name" value="Por_Secre_tail"/>
    <property type="match status" value="1"/>
</dbReference>
<accession>A0A523UND1</accession>
<feature type="transmembrane region" description="Helical" evidence="2">
    <location>
        <begin position="54"/>
        <end position="75"/>
    </location>
</feature>
<proteinExistence type="predicted"/>
<keyword evidence="2" id="KW-1133">Transmembrane helix</keyword>
<dbReference type="AlphaFoldDB" id="A0A523UND1"/>
<dbReference type="Gene3D" id="2.60.40.4070">
    <property type="match status" value="1"/>
</dbReference>
<name>A0A523UND1_UNCT6</name>
<dbReference type="SUPFAM" id="SSF52129">
    <property type="entry name" value="Caspase-like"/>
    <property type="match status" value="1"/>
</dbReference>
<comment type="caution">
    <text evidence="5">The sequence shown here is derived from an EMBL/GenBank/DDBJ whole genome shotgun (WGS) entry which is preliminary data.</text>
</comment>
<dbReference type="InterPro" id="IPR029030">
    <property type="entry name" value="Caspase-like_dom_sf"/>
</dbReference>
<dbReference type="Gene3D" id="3.40.50.10390">
    <property type="entry name" value="Gingipain r, domain 1"/>
    <property type="match status" value="1"/>
</dbReference>
<organism evidence="5 6">
    <name type="scientific">candidate division TA06 bacterium</name>
    <dbReference type="NCBI Taxonomy" id="2250710"/>
    <lineage>
        <taxon>Bacteria</taxon>
        <taxon>Bacteria division TA06</taxon>
    </lineage>
</organism>
<protein>
    <submittedName>
        <fullName evidence="5">T9SS type A sorting domain-containing protein</fullName>
    </submittedName>
</protein>